<dbReference type="Proteomes" id="UP000515158">
    <property type="component" value="Unplaced"/>
</dbReference>
<dbReference type="AlphaFoldDB" id="A0A6P8Z6I8"/>
<dbReference type="InterPro" id="IPR023210">
    <property type="entry name" value="NADP_OxRdtase_dom"/>
</dbReference>
<evidence type="ECO:0000256" key="2">
    <source>
        <dbReference type="ARBA" id="ARBA00022857"/>
    </source>
</evidence>
<dbReference type="Gene3D" id="3.20.20.100">
    <property type="entry name" value="NADP-dependent oxidoreductase domain"/>
    <property type="match status" value="1"/>
</dbReference>
<dbReference type="PANTHER" id="PTHR11732">
    <property type="entry name" value="ALDO/KETO REDUCTASE"/>
    <property type="match status" value="1"/>
</dbReference>
<comment type="similarity">
    <text evidence="1">Belongs to the aldo/keto reductase family.</text>
</comment>
<evidence type="ECO:0000313" key="5">
    <source>
        <dbReference type="Proteomes" id="UP000515158"/>
    </source>
</evidence>
<dbReference type="PRINTS" id="PR00069">
    <property type="entry name" value="ALDKETRDTASE"/>
</dbReference>
<gene>
    <name evidence="6" type="primary">LOC117645902</name>
</gene>
<protein>
    <submittedName>
        <fullName evidence="6">Aldo-keto reductase family 1 member A1-like isoform X1</fullName>
    </submittedName>
</protein>
<evidence type="ECO:0000313" key="6">
    <source>
        <dbReference type="RefSeq" id="XP_034242342.1"/>
    </source>
</evidence>
<evidence type="ECO:0000259" key="4">
    <source>
        <dbReference type="Pfam" id="PF00248"/>
    </source>
</evidence>
<organism evidence="6">
    <name type="scientific">Thrips palmi</name>
    <name type="common">Melon thrips</name>
    <dbReference type="NCBI Taxonomy" id="161013"/>
    <lineage>
        <taxon>Eukaryota</taxon>
        <taxon>Metazoa</taxon>
        <taxon>Ecdysozoa</taxon>
        <taxon>Arthropoda</taxon>
        <taxon>Hexapoda</taxon>
        <taxon>Insecta</taxon>
        <taxon>Pterygota</taxon>
        <taxon>Neoptera</taxon>
        <taxon>Paraneoptera</taxon>
        <taxon>Thysanoptera</taxon>
        <taxon>Terebrantia</taxon>
        <taxon>Thripoidea</taxon>
        <taxon>Thripidae</taxon>
        <taxon>Thrips</taxon>
    </lineage>
</organism>
<dbReference type="PROSITE" id="PS00798">
    <property type="entry name" value="ALDOKETO_REDUCTASE_1"/>
    <property type="match status" value="1"/>
</dbReference>
<name>A0A6P8Z6I8_THRPL</name>
<proteinExistence type="inferred from homology"/>
<reference evidence="6" key="1">
    <citation type="submission" date="2025-08" db="UniProtKB">
        <authorList>
            <consortium name="RefSeq"/>
        </authorList>
    </citation>
    <scope>IDENTIFICATION</scope>
    <source>
        <tissue evidence="6">Total insect</tissue>
    </source>
</reference>
<evidence type="ECO:0000256" key="3">
    <source>
        <dbReference type="ARBA" id="ARBA00023002"/>
    </source>
</evidence>
<evidence type="ECO:0000256" key="1">
    <source>
        <dbReference type="ARBA" id="ARBA00007905"/>
    </source>
</evidence>
<dbReference type="OrthoDB" id="416253at2759"/>
<dbReference type="Pfam" id="PF00248">
    <property type="entry name" value="Aldo_ket_red"/>
    <property type="match status" value="1"/>
</dbReference>
<dbReference type="KEGG" id="tpal:117645902"/>
<dbReference type="PROSITE" id="PS00063">
    <property type="entry name" value="ALDOKETO_REDUCTASE_3"/>
    <property type="match status" value="1"/>
</dbReference>
<dbReference type="InParanoid" id="A0A6P8Z6I8"/>
<dbReference type="InterPro" id="IPR036812">
    <property type="entry name" value="NAD(P)_OxRdtase_dom_sf"/>
</dbReference>
<dbReference type="InterPro" id="IPR018170">
    <property type="entry name" value="Aldo/ket_reductase_CS"/>
</dbReference>
<keyword evidence="3" id="KW-0560">Oxidoreductase</keyword>
<sequence length="377" mass="41461">MACPLTATLGTGAEMPLLGFGTWQALGGELEAALETALQSGYRHIDTAAFYGNEGDIGKVLEAWIAAGKGTREELFLVTKLPPAAMRPAGVRKSVERSLRALRTDYIDLFLIHVPVAFVERGDEMLPLGDDGEVILDRDSDFVAVWKAMEEEVDKGCVKAIGLSNFTENQIQRVLDNCRIRPANLQVELHVYMQQRPLVAFCNTQGITVTAYSPLGSPGLEKVYAACGLEKVMPDILRNPVVEEVAARLGKSPGQVLLRHTVQRGIAAIPKSTNEARIAQNIQIFDFELSPEDVEKLDALDLGETGRICDLKFAVGYAGARKGSCRRRRRSQSSLISRNHVFQAAEASGIPLLVTIVYTNEEPRLHRTSRKPWHISK</sequence>
<dbReference type="SUPFAM" id="SSF51430">
    <property type="entry name" value="NAD(P)-linked oxidoreductase"/>
    <property type="match status" value="1"/>
</dbReference>
<dbReference type="PROSITE" id="PS00062">
    <property type="entry name" value="ALDOKETO_REDUCTASE_2"/>
    <property type="match status" value="1"/>
</dbReference>
<dbReference type="RefSeq" id="XP_034242342.1">
    <property type="nucleotide sequence ID" value="XM_034386451.1"/>
</dbReference>
<dbReference type="GeneID" id="117645902"/>
<dbReference type="InterPro" id="IPR020471">
    <property type="entry name" value="AKR"/>
</dbReference>
<dbReference type="FunFam" id="3.20.20.100:FF:000006">
    <property type="entry name" value="Aldo-keto reductase family 1 member A1"/>
    <property type="match status" value="1"/>
</dbReference>
<dbReference type="GO" id="GO:0016491">
    <property type="term" value="F:oxidoreductase activity"/>
    <property type="evidence" value="ECO:0007669"/>
    <property type="project" value="UniProtKB-KW"/>
</dbReference>
<accession>A0A6P8Z6I8</accession>
<keyword evidence="5" id="KW-1185">Reference proteome</keyword>
<feature type="domain" description="NADP-dependent oxidoreductase" evidence="4">
    <location>
        <begin position="18"/>
        <end position="301"/>
    </location>
</feature>
<keyword evidence="2" id="KW-0521">NADP</keyword>